<evidence type="ECO:0000313" key="4">
    <source>
        <dbReference type="Proteomes" id="UP001501570"/>
    </source>
</evidence>
<evidence type="ECO:0000259" key="2">
    <source>
        <dbReference type="Pfam" id="PF00496"/>
    </source>
</evidence>
<keyword evidence="1" id="KW-0732">Signal</keyword>
<dbReference type="Gene3D" id="3.40.190.10">
    <property type="entry name" value="Periplasmic binding protein-like II"/>
    <property type="match status" value="1"/>
</dbReference>
<feature type="chain" id="PRO_5045316138" evidence="1">
    <location>
        <begin position="26"/>
        <end position="571"/>
    </location>
</feature>
<evidence type="ECO:0000256" key="1">
    <source>
        <dbReference type="SAM" id="SignalP"/>
    </source>
</evidence>
<dbReference type="Gene3D" id="3.10.105.10">
    <property type="entry name" value="Dipeptide-binding Protein, Domain 3"/>
    <property type="match status" value="1"/>
</dbReference>
<name>A0ABP9SGZ0_9ACTN</name>
<feature type="signal peptide" evidence="1">
    <location>
        <begin position="1"/>
        <end position="25"/>
    </location>
</feature>
<keyword evidence="4" id="KW-1185">Reference proteome</keyword>
<comment type="caution">
    <text evidence="3">The sequence shown here is derived from an EMBL/GenBank/DDBJ whole genome shotgun (WGS) entry which is preliminary data.</text>
</comment>
<reference evidence="4" key="1">
    <citation type="journal article" date="2019" name="Int. J. Syst. Evol. Microbiol.">
        <title>The Global Catalogue of Microorganisms (GCM) 10K type strain sequencing project: providing services to taxonomists for standard genome sequencing and annotation.</title>
        <authorList>
            <consortium name="The Broad Institute Genomics Platform"/>
            <consortium name="The Broad Institute Genome Sequencing Center for Infectious Disease"/>
            <person name="Wu L."/>
            <person name="Ma J."/>
        </authorList>
    </citation>
    <scope>NUCLEOTIDE SEQUENCE [LARGE SCALE GENOMIC DNA]</scope>
    <source>
        <strain evidence="4">JCM 18304</strain>
    </source>
</reference>
<dbReference type="Gene3D" id="3.90.76.10">
    <property type="entry name" value="Dipeptide-binding Protein, Domain 1"/>
    <property type="match status" value="1"/>
</dbReference>
<accession>A0ABP9SGZ0</accession>
<dbReference type="PANTHER" id="PTHR30290:SF65">
    <property type="entry name" value="MONOACYL PHOSPHATIDYLINOSITOL TETRAMANNOSIDE-BINDING PROTEIN LPQW-RELATED"/>
    <property type="match status" value="1"/>
</dbReference>
<protein>
    <submittedName>
        <fullName evidence="3">Oligopeptide ABC transporter substrate-binding protein OppA</fullName>
    </submittedName>
</protein>
<organism evidence="3 4">
    <name type="scientific">Rugosimonospora acidiphila</name>
    <dbReference type="NCBI Taxonomy" id="556531"/>
    <lineage>
        <taxon>Bacteria</taxon>
        <taxon>Bacillati</taxon>
        <taxon>Actinomycetota</taxon>
        <taxon>Actinomycetes</taxon>
        <taxon>Micromonosporales</taxon>
        <taxon>Micromonosporaceae</taxon>
        <taxon>Rugosimonospora</taxon>
    </lineage>
</organism>
<sequence length="571" mass="61106">MRTTKGLFGLLAVGVASLLAVTACGGGSGSSTSGGSASGSFADCATKPLTCNSGTVKKGGSISYVLEKTIVGWNLNSADGNVLEGQEALDGITPTPFINTPDLQPTLNTDLMTSVTQTSSSPQTIVYKINPDAVWSDGTPINVDDFTYMWKTMNGVDCKTCEAATNSGYDQVKSVTGSDNGKTVTVVFNTPYTDWKGLFGPLYPAHLANQHGDLAASFKWLEDTQPTWSGGPFIISKYDKDNSITETANPKWYGKTKTSLDQLVFRIITDQTQEVPALQNNEVQAIFPQPDADIVNQIKQIDGVNSTVGIGLQWEHIDINLQNSMLKDLKLRTAIFDAIDTKQIIAKTVGQFDSSIQPLGNHNFLPGMNGYKDVVSSTGQGSGDIDKAKQQLTSGGYTGVGTALKTPSGQAVQFRCSFTQGNVLRQQTCELIQSELGQLGIKITPTSISDLGGTLSSGDYDLIDFAWVEPPFVFANAAQTWTSTSASNYGHWSNPQADALLKDASQQTDNQKAIDDLNQADTIMTNDAYVLPLYPKPYLLAAYANILNIRGNGTQAGPPYNDQEWGLATAS</sequence>
<evidence type="ECO:0000313" key="3">
    <source>
        <dbReference type="EMBL" id="GAA5195091.1"/>
    </source>
</evidence>
<dbReference type="Pfam" id="PF00496">
    <property type="entry name" value="SBP_bac_5"/>
    <property type="match status" value="1"/>
</dbReference>
<dbReference type="CDD" id="cd08501">
    <property type="entry name" value="PBP2_Lpqw"/>
    <property type="match status" value="1"/>
</dbReference>
<gene>
    <name evidence="3" type="primary">oppA</name>
    <name evidence="3" type="ORF">GCM10023322_61030</name>
</gene>
<dbReference type="PANTHER" id="PTHR30290">
    <property type="entry name" value="PERIPLASMIC BINDING COMPONENT OF ABC TRANSPORTER"/>
    <property type="match status" value="1"/>
</dbReference>
<feature type="domain" description="Solute-binding protein family 5" evidence="2">
    <location>
        <begin position="108"/>
        <end position="487"/>
    </location>
</feature>
<dbReference type="SUPFAM" id="SSF53850">
    <property type="entry name" value="Periplasmic binding protein-like II"/>
    <property type="match status" value="1"/>
</dbReference>
<dbReference type="EMBL" id="BAABJQ010000023">
    <property type="protein sequence ID" value="GAA5195091.1"/>
    <property type="molecule type" value="Genomic_DNA"/>
</dbReference>
<dbReference type="InterPro" id="IPR000914">
    <property type="entry name" value="SBP_5_dom"/>
</dbReference>
<dbReference type="InterPro" id="IPR039424">
    <property type="entry name" value="SBP_5"/>
</dbReference>
<dbReference type="Proteomes" id="UP001501570">
    <property type="component" value="Unassembled WGS sequence"/>
</dbReference>
<proteinExistence type="predicted"/>
<dbReference type="PROSITE" id="PS51257">
    <property type="entry name" value="PROKAR_LIPOPROTEIN"/>
    <property type="match status" value="1"/>
</dbReference>